<feature type="region of interest" description="Disordered" evidence="3">
    <location>
        <begin position="90"/>
        <end position="112"/>
    </location>
</feature>
<dbReference type="SUPFAM" id="SSF117281">
    <property type="entry name" value="Kelch motif"/>
    <property type="match status" value="1"/>
</dbReference>
<dbReference type="GO" id="GO:0030234">
    <property type="term" value="F:enzyme regulator activity"/>
    <property type="evidence" value="ECO:0007669"/>
    <property type="project" value="TreeGrafter"/>
</dbReference>
<dbReference type="GO" id="GO:0019760">
    <property type="term" value="P:glucosinolate metabolic process"/>
    <property type="evidence" value="ECO:0007669"/>
    <property type="project" value="UniProtKB-ARBA"/>
</dbReference>
<dbReference type="Pfam" id="PF24681">
    <property type="entry name" value="Kelch_KLHDC2_KLHL20_DRC7"/>
    <property type="match status" value="1"/>
</dbReference>
<proteinExistence type="predicted"/>
<reference evidence="4" key="1">
    <citation type="submission" date="2023-06" db="EMBL/GenBank/DDBJ databases">
        <title>Survivors Of The Sea: Transcriptome response of Skeletonema marinoi to long-term dormancy.</title>
        <authorList>
            <person name="Pinder M.I.M."/>
            <person name="Kourtchenko O."/>
            <person name="Robertson E.K."/>
            <person name="Larsson T."/>
            <person name="Maumus F."/>
            <person name="Osuna-Cruz C.M."/>
            <person name="Vancaester E."/>
            <person name="Stenow R."/>
            <person name="Vandepoele K."/>
            <person name="Ploug H."/>
            <person name="Bruchert V."/>
            <person name="Godhe A."/>
            <person name="Topel M."/>
        </authorList>
    </citation>
    <scope>NUCLEOTIDE SEQUENCE</scope>
    <source>
        <strain evidence="4">R05AC</strain>
    </source>
</reference>
<protein>
    <submittedName>
        <fullName evidence="4">Kelch repeat-containing protein</fullName>
    </submittedName>
</protein>
<evidence type="ECO:0000256" key="2">
    <source>
        <dbReference type="ARBA" id="ARBA00023004"/>
    </source>
</evidence>
<organism evidence="4 5">
    <name type="scientific">Skeletonema marinoi</name>
    <dbReference type="NCBI Taxonomy" id="267567"/>
    <lineage>
        <taxon>Eukaryota</taxon>
        <taxon>Sar</taxon>
        <taxon>Stramenopiles</taxon>
        <taxon>Ochrophyta</taxon>
        <taxon>Bacillariophyta</taxon>
        <taxon>Coscinodiscophyceae</taxon>
        <taxon>Thalassiosirophycidae</taxon>
        <taxon>Thalassiosirales</taxon>
        <taxon>Skeletonemataceae</taxon>
        <taxon>Skeletonema</taxon>
        <taxon>Skeletonema marinoi-dohrnii complex</taxon>
    </lineage>
</organism>
<accession>A0AAD8Y2N4</accession>
<keyword evidence="5" id="KW-1185">Reference proteome</keyword>
<dbReference type="Proteomes" id="UP001224775">
    <property type="component" value="Unassembled WGS sequence"/>
</dbReference>
<evidence type="ECO:0000313" key="5">
    <source>
        <dbReference type="Proteomes" id="UP001224775"/>
    </source>
</evidence>
<dbReference type="Gene3D" id="2.120.10.80">
    <property type="entry name" value="Kelch-type beta propeller"/>
    <property type="match status" value="2"/>
</dbReference>
<dbReference type="EMBL" id="JATAAI010000021">
    <property type="protein sequence ID" value="KAK1738317.1"/>
    <property type="molecule type" value="Genomic_DNA"/>
</dbReference>
<keyword evidence="1" id="KW-0677">Repeat</keyword>
<sequence length="456" mass="49303">LEFCGTSIAKYECVGSLLSLQSQHHALALWQNNFVLFGRRRSIAAYYCSSAAILSLGRYTAATTSPLSSLATSHQHRKMTNLNFQQIIPTPHSTTTTDANTASSSSTPLPRSSHGLSIIHNGSLLVLYGGEHIARTPIHDPSQVLWLAKRMNGTESWQWVVPTINTSTTTNAAIMPPSRVAHAQAAVGNTIYIFGGRNGIEMGENAMNDMWMLTVHEDETTTATTAKWTQINASSDTTTSVLPEARSFHKMIAIGSNLYMFGGCGASGRLNDLWKFDTLTHKWTNLGVSHVLRGRGGPNILSLAHDKKIGIVGGFAGEETNDGHVYSISNDGGSWEEEGMKGLEEMRPRSVCCFASLPMVNKCVIFGGEVDPSQKGHEGAGGFERDVVILDGTSGSVLENIKPSGGNEDEEEEWPGNRGWADATVHEDTMYIFGGLAGDDASPIRLNDLWQCKVSS</sequence>
<keyword evidence="2" id="KW-0408">Iron</keyword>
<name>A0AAD8Y2N4_9STRA</name>
<dbReference type="GO" id="GO:0005829">
    <property type="term" value="C:cytosol"/>
    <property type="evidence" value="ECO:0007669"/>
    <property type="project" value="TreeGrafter"/>
</dbReference>
<evidence type="ECO:0000313" key="4">
    <source>
        <dbReference type="EMBL" id="KAK1738317.1"/>
    </source>
</evidence>
<evidence type="ECO:0000256" key="3">
    <source>
        <dbReference type="SAM" id="MobiDB-lite"/>
    </source>
</evidence>
<evidence type="ECO:0000256" key="1">
    <source>
        <dbReference type="ARBA" id="ARBA00022737"/>
    </source>
</evidence>
<feature type="non-terminal residue" evidence="4">
    <location>
        <position position="1"/>
    </location>
</feature>
<dbReference type="AlphaFoldDB" id="A0AAD8Y2N4"/>
<dbReference type="PANTHER" id="PTHR47435">
    <property type="entry name" value="KELCH REPEAT PROTEIN (AFU_ORTHOLOGUE AFUA_5G12780)"/>
    <property type="match status" value="1"/>
</dbReference>
<gene>
    <name evidence="4" type="ORF">QTG54_010986</name>
</gene>
<dbReference type="PANTHER" id="PTHR47435:SF4">
    <property type="entry name" value="KELCH REPEAT PROTEIN (AFU_ORTHOLOGUE AFUA_5G12780)"/>
    <property type="match status" value="1"/>
</dbReference>
<dbReference type="InterPro" id="IPR015915">
    <property type="entry name" value="Kelch-typ_b-propeller"/>
</dbReference>
<comment type="caution">
    <text evidence="4">The sequence shown here is derived from an EMBL/GenBank/DDBJ whole genome shotgun (WGS) entry which is preliminary data.</text>
</comment>